<dbReference type="FunFam" id="3.90.226.10:FF:000029">
    <property type="entry name" value="Peptidase, S41 family"/>
    <property type="match status" value="1"/>
</dbReference>
<dbReference type="InterPro" id="IPR005151">
    <property type="entry name" value="Tail-specific_protease"/>
</dbReference>
<dbReference type="Gene3D" id="3.90.226.10">
    <property type="entry name" value="2-enoyl-CoA Hydratase, Chain A, domain 1"/>
    <property type="match status" value="1"/>
</dbReference>
<reference evidence="9 10" key="1">
    <citation type="journal article" date="2017" name="Int. J. Syst. Evol. Microbiol.">
        <title>Oleiagrimonas citrea sp. nov., a marine bacterium isolated from tidal flat sediment and emended description of the genus Oleiagrimonas Fang et al. 2015 and Oleiagrimonas soli.</title>
        <authorList>
            <person name="Yang S.H."/>
            <person name="Seo H.S."/>
            <person name="Seong C.N."/>
            <person name="Kwon K.K."/>
        </authorList>
    </citation>
    <scope>NUCLEOTIDE SEQUENCE [LARGE SCALE GENOMIC DNA]</scope>
    <source>
        <strain evidence="9 10">MEBiC09124</strain>
    </source>
</reference>
<evidence type="ECO:0000256" key="3">
    <source>
        <dbReference type="ARBA" id="ARBA00022801"/>
    </source>
</evidence>
<keyword evidence="3 5" id="KW-0378">Hydrolase</keyword>
<accession>A0A846ZMA0</accession>
<dbReference type="SMART" id="SM00228">
    <property type="entry name" value="PDZ"/>
    <property type="match status" value="1"/>
</dbReference>
<dbReference type="SUPFAM" id="SSF52096">
    <property type="entry name" value="ClpP/crotonase"/>
    <property type="match status" value="1"/>
</dbReference>
<feature type="region of interest" description="Disordered" evidence="6">
    <location>
        <begin position="383"/>
        <end position="416"/>
    </location>
</feature>
<evidence type="ECO:0000256" key="5">
    <source>
        <dbReference type="RuleBase" id="RU004404"/>
    </source>
</evidence>
<dbReference type="GO" id="GO:0006508">
    <property type="term" value="P:proteolysis"/>
    <property type="evidence" value="ECO:0007669"/>
    <property type="project" value="UniProtKB-KW"/>
</dbReference>
<evidence type="ECO:0000256" key="7">
    <source>
        <dbReference type="SAM" id="SignalP"/>
    </source>
</evidence>
<dbReference type="InterPro" id="IPR001478">
    <property type="entry name" value="PDZ"/>
</dbReference>
<dbReference type="InterPro" id="IPR041489">
    <property type="entry name" value="PDZ_6"/>
</dbReference>
<name>A0A846ZMA0_9GAMM</name>
<evidence type="ECO:0000313" key="9">
    <source>
        <dbReference type="EMBL" id="NKZ38581.1"/>
    </source>
</evidence>
<dbReference type="Pfam" id="PF03572">
    <property type="entry name" value="Peptidase_S41"/>
    <property type="match status" value="1"/>
</dbReference>
<dbReference type="InterPro" id="IPR029045">
    <property type="entry name" value="ClpP/crotonase-like_dom_sf"/>
</dbReference>
<dbReference type="AlphaFoldDB" id="A0A846ZMA0"/>
<evidence type="ECO:0000256" key="6">
    <source>
        <dbReference type="SAM" id="MobiDB-lite"/>
    </source>
</evidence>
<keyword evidence="10" id="KW-1185">Reference proteome</keyword>
<keyword evidence="7" id="KW-0732">Signal</keyword>
<dbReference type="RefSeq" id="WP_168608851.1">
    <property type="nucleotide sequence ID" value="NZ_JAAZQD010000002.1"/>
</dbReference>
<dbReference type="SMART" id="SM00245">
    <property type="entry name" value="TSPc"/>
    <property type="match status" value="1"/>
</dbReference>
<keyword evidence="4 5" id="KW-0720">Serine protease</keyword>
<dbReference type="CDD" id="cd06782">
    <property type="entry name" value="cpPDZ_CPP-like"/>
    <property type="match status" value="1"/>
</dbReference>
<dbReference type="InterPro" id="IPR004447">
    <property type="entry name" value="Peptidase_S41A"/>
</dbReference>
<dbReference type="GO" id="GO:0030288">
    <property type="term" value="C:outer membrane-bounded periplasmic space"/>
    <property type="evidence" value="ECO:0007669"/>
    <property type="project" value="TreeGrafter"/>
</dbReference>
<dbReference type="EMBL" id="JAAZQD010000002">
    <property type="protein sequence ID" value="NKZ38581.1"/>
    <property type="molecule type" value="Genomic_DNA"/>
</dbReference>
<dbReference type="CDD" id="cd07560">
    <property type="entry name" value="Peptidase_S41_CPP"/>
    <property type="match status" value="1"/>
</dbReference>
<dbReference type="NCBIfam" id="TIGR00225">
    <property type="entry name" value="prc"/>
    <property type="match status" value="1"/>
</dbReference>
<gene>
    <name evidence="9" type="ORF">HF690_06370</name>
</gene>
<dbReference type="Pfam" id="PF22694">
    <property type="entry name" value="CtpB_N-like"/>
    <property type="match status" value="1"/>
</dbReference>
<dbReference type="InterPro" id="IPR055210">
    <property type="entry name" value="CtpA/B_N"/>
</dbReference>
<dbReference type="Pfam" id="PF17820">
    <property type="entry name" value="PDZ_6"/>
    <property type="match status" value="1"/>
</dbReference>
<evidence type="ECO:0000256" key="4">
    <source>
        <dbReference type="ARBA" id="ARBA00022825"/>
    </source>
</evidence>
<dbReference type="FunFam" id="2.30.42.10:FF:000063">
    <property type="entry name" value="Peptidase, S41 family"/>
    <property type="match status" value="1"/>
</dbReference>
<dbReference type="PANTHER" id="PTHR32060:SF30">
    <property type="entry name" value="CARBOXY-TERMINAL PROCESSING PROTEASE CTPA"/>
    <property type="match status" value="1"/>
</dbReference>
<dbReference type="PROSITE" id="PS50106">
    <property type="entry name" value="PDZ"/>
    <property type="match status" value="1"/>
</dbReference>
<keyword evidence="2 5" id="KW-0645">Protease</keyword>
<organism evidence="9 10">
    <name type="scientific">Oleiagrimonas citrea</name>
    <dbReference type="NCBI Taxonomy" id="1665687"/>
    <lineage>
        <taxon>Bacteria</taxon>
        <taxon>Pseudomonadati</taxon>
        <taxon>Pseudomonadota</taxon>
        <taxon>Gammaproteobacteria</taxon>
        <taxon>Lysobacterales</taxon>
        <taxon>Rhodanobacteraceae</taxon>
        <taxon>Oleiagrimonas</taxon>
    </lineage>
</organism>
<dbReference type="Proteomes" id="UP000541636">
    <property type="component" value="Unassembled WGS sequence"/>
</dbReference>
<proteinExistence type="inferred from homology"/>
<evidence type="ECO:0000256" key="2">
    <source>
        <dbReference type="ARBA" id="ARBA00022670"/>
    </source>
</evidence>
<dbReference type="PANTHER" id="PTHR32060">
    <property type="entry name" value="TAIL-SPECIFIC PROTEASE"/>
    <property type="match status" value="1"/>
</dbReference>
<dbReference type="SUPFAM" id="SSF50156">
    <property type="entry name" value="PDZ domain-like"/>
    <property type="match status" value="1"/>
</dbReference>
<comment type="similarity">
    <text evidence="1 5">Belongs to the peptidase S41A family.</text>
</comment>
<protein>
    <submittedName>
        <fullName evidence="9">S41 family peptidase</fullName>
    </submittedName>
</protein>
<dbReference type="Gene3D" id="2.30.42.10">
    <property type="match status" value="1"/>
</dbReference>
<comment type="caution">
    <text evidence="9">The sequence shown here is derived from an EMBL/GenBank/DDBJ whole genome shotgun (WGS) entry which is preliminary data.</text>
</comment>
<feature type="domain" description="PDZ" evidence="8">
    <location>
        <begin position="97"/>
        <end position="169"/>
    </location>
</feature>
<feature type="signal peptide" evidence="7">
    <location>
        <begin position="1"/>
        <end position="23"/>
    </location>
</feature>
<evidence type="ECO:0000259" key="8">
    <source>
        <dbReference type="PROSITE" id="PS50106"/>
    </source>
</evidence>
<dbReference type="InterPro" id="IPR036034">
    <property type="entry name" value="PDZ_sf"/>
</dbReference>
<feature type="chain" id="PRO_5032997466" evidence="7">
    <location>
        <begin position="24"/>
        <end position="447"/>
    </location>
</feature>
<sequence length="447" mass="47452">MRPTAMRLLTLFTALCLPGVVHASDPPSTTAPASAASTMAQDDTVDLRDIRNFTRAYAIIRQAYVEKISNRELMDKAIAGMLSGLDPHSAYLGRKGLDNLAEDTSGRYSGLGVEVAQVNGELMVVAPLDGSPAARAGIRPGDVILKVDQAPVDPADINASIAKLRGAPGTPITLTVLHDKSGLPVDVAMTRERIALTSVTLRELEPGYAYLRVSQFQEDTSDDLQRKFAALVKANGPQRGAVLDLRSNPGGLLTAAVGVSDAFLDRGRIVRTRGRLPDANMAFDAHAGDLLHGAPLIVLVDHGTASAAEIVAGALQDNHRALIMGRRTFGKGVVQTVIPIDENHAIKLTTARYYTPDGRSIQAEGIAPDIRIADLVARQGDHGPSLIGSEADLPNHLANEQPDVSRPTPIKPDEDGALARSDYALAQALNVLKGLALSRRQTSTTTH</sequence>
<dbReference type="GO" id="GO:0008236">
    <property type="term" value="F:serine-type peptidase activity"/>
    <property type="evidence" value="ECO:0007669"/>
    <property type="project" value="UniProtKB-KW"/>
</dbReference>
<dbReference type="GO" id="GO:0007165">
    <property type="term" value="P:signal transduction"/>
    <property type="evidence" value="ECO:0007669"/>
    <property type="project" value="TreeGrafter"/>
</dbReference>
<evidence type="ECO:0000256" key="1">
    <source>
        <dbReference type="ARBA" id="ARBA00009179"/>
    </source>
</evidence>
<evidence type="ECO:0000313" key="10">
    <source>
        <dbReference type="Proteomes" id="UP000541636"/>
    </source>
</evidence>
<dbReference type="Gene3D" id="3.30.750.44">
    <property type="match status" value="1"/>
</dbReference>
<dbReference type="GO" id="GO:0004175">
    <property type="term" value="F:endopeptidase activity"/>
    <property type="evidence" value="ECO:0007669"/>
    <property type="project" value="TreeGrafter"/>
</dbReference>